<dbReference type="RefSeq" id="WP_243005140.1">
    <property type="nucleotide sequence ID" value="NZ_QJKD01000013.1"/>
</dbReference>
<sequence>MFRAIQERVLLYREKKPPLVLAIDETQYLSPAVTYGAANEIVSTQNHLVAQFASADLNEINNNASSVLKVQSESNNTSTNLGTLSVRGSNQVDFMVPGQGSVKFNSVSLQSGSSIRVLIGADNTSDKFEVRVLDSNGYGSKFISDSGSVNGTIDIDTAGNTFWLSHFPFNYSKTPVQNPRTGVCHPHFAIFSLIKHSRKSMILAHFQPQIHHILWFHSLISSNTTSVIQMTAYTSGDWMKWIF</sequence>
<proteinExistence type="predicted"/>
<dbReference type="Proteomes" id="UP000248057">
    <property type="component" value="Unassembled WGS sequence"/>
</dbReference>
<comment type="caution">
    <text evidence="1">The sequence shown here is derived from an EMBL/GenBank/DDBJ whole genome shotgun (WGS) entry which is preliminary data.</text>
</comment>
<accession>A0A2V3XYM5</accession>
<keyword evidence="2" id="KW-1185">Reference proteome</keyword>
<gene>
    <name evidence="1" type="ORF">DFR60_11373</name>
</gene>
<evidence type="ECO:0000313" key="2">
    <source>
        <dbReference type="Proteomes" id="UP000248057"/>
    </source>
</evidence>
<dbReference type="AlphaFoldDB" id="A0A2V3XYM5"/>
<reference evidence="1 2" key="1">
    <citation type="submission" date="2018-05" db="EMBL/GenBank/DDBJ databases">
        <title>Genomic Encyclopedia of Type Strains, Phase IV (KMG-IV): sequencing the most valuable type-strain genomes for metagenomic binning, comparative biology and taxonomic classification.</title>
        <authorList>
            <person name="Goeker M."/>
        </authorList>
    </citation>
    <scope>NUCLEOTIDE SEQUENCE [LARGE SCALE GENOMIC DNA]</scope>
    <source>
        <strain evidence="1 2">DSM 24995</strain>
    </source>
</reference>
<protein>
    <submittedName>
        <fullName evidence="1">Uncharacterized protein</fullName>
    </submittedName>
</protein>
<organism evidence="1 2">
    <name type="scientific">Hungatella effluvii</name>
    <dbReference type="NCBI Taxonomy" id="1096246"/>
    <lineage>
        <taxon>Bacteria</taxon>
        <taxon>Bacillati</taxon>
        <taxon>Bacillota</taxon>
        <taxon>Clostridia</taxon>
        <taxon>Lachnospirales</taxon>
        <taxon>Lachnospiraceae</taxon>
        <taxon>Hungatella</taxon>
    </lineage>
</organism>
<dbReference type="GeneID" id="86065316"/>
<dbReference type="EMBL" id="QJKD01000013">
    <property type="protein sequence ID" value="PXX49688.1"/>
    <property type="molecule type" value="Genomic_DNA"/>
</dbReference>
<evidence type="ECO:0000313" key="1">
    <source>
        <dbReference type="EMBL" id="PXX49688.1"/>
    </source>
</evidence>
<name>A0A2V3XYM5_9FIRM</name>